<gene>
    <name evidence="1" type="ORF">HAKA00212_LOCUS6604</name>
</gene>
<evidence type="ECO:0000313" key="1">
    <source>
        <dbReference type="EMBL" id="CAE0627925.1"/>
    </source>
</evidence>
<dbReference type="EMBL" id="HBIU01014275">
    <property type="protein sequence ID" value="CAE0627925.1"/>
    <property type="molecule type" value="Transcribed_RNA"/>
</dbReference>
<dbReference type="AlphaFoldDB" id="A0A7S3XNW7"/>
<protein>
    <submittedName>
        <fullName evidence="1">Uncharacterized protein</fullName>
    </submittedName>
</protein>
<proteinExistence type="predicted"/>
<reference evidence="1" key="1">
    <citation type="submission" date="2021-01" db="EMBL/GenBank/DDBJ databases">
        <authorList>
            <person name="Corre E."/>
            <person name="Pelletier E."/>
            <person name="Niang G."/>
            <person name="Scheremetjew M."/>
            <person name="Finn R."/>
            <person name="Kale V."/>
            <person name="Holt S."/>
            <person name="Cochrane G."/>
            <person name="Meng A."/>
            <person name="Brown T."/>
            <person name="Cohen L."/>
        </authorList>
    </citation>
    <scope>NUCLEOTIDE SEQUENCE</scope>
    <source>
        <strain evidence="1">CCMP3107</strain>
    </source>
</reference>
<accession>A0A7S3XNW7</accession>
<name>A0A7S3XNW7_HETAK</name>
<organism evidence="1">
    <name type="scientific">Heterosigma akashiwo</name>
    <name type="common">Chromophytic alga</name>
    <name type="synonym">Heterosigma carterae</name>
    <dbReference type="NCBI Taxonomy" id="2829"/>
    <lineage>
        <taxon>Eukaryota</taxon>
        <taxon>Sar</taxon>
        <taxon>Stramenopiles</taxon>
        <taxon>Ochrophyta</taxon>
        <taxon>Raphidophyceae</taxon>
        <taxon>Chattonellales</taxon>
        <taxon>Chattonellaceae</taxon>
        <taxon>Heterosigma</taxon>
    </lineage>
</organism>
<sequence length="368" mass="41058">MIHWADAYYRWGTPTRCGDIVEKSGEMEVRHHAKRQDCQIELYSQLVRDFYYEKCQQSGVKLNMITSAEILADEEFKRIEISNAENEVSPSNEFSQKIADDFGLVFSSGNLWITGSLALAYKKIKDDTRAEFHVVQQQRRTDLVFSVFNTAFESNCSNLLTATRGTQLALSNKANLRKVFACISKCISSYGGIPSARLFLVEYAKFIEFQIAQHNVCKWSFPCYILTEAAGEKFIYDIGELSSTGIAILLNQSPSLVGDNSTGAAAQKNESSSQFSGQCFVLQMHYTLTDTFLKEVLKYFKKSLAKNDRRHRISSAAAGIGGGGKGMTQKGRFSVTNSSRIGWDALQQNSSLLCCFIGSSSKITTFCI</sequence>